<accession>Q0UPW9</accession>
<gene>
    <name evidence="1" type="ORF">SNOG_06195</name>
</gene>
<sequence>MSCVGSTKLHIAQHIKSPNLLPGIRPEGGRDCGHDNTSLRQKTVHFSRRRRVVPADINSFEFEPVTLLAKRAHGQCLV</sequence>
<reference evidence="2" key="1">
    <citation type="journal article" date="2007" name="Plant Cell">
        <title>Dothideomycete-plant interactions illuminated by genome sequencing and EST analysis of the wheat pathogen Stagonospora nodorum.</title>
        <authorList>
            <person name="Hane J.K."/>
            <person name="Lowe R.G."/>
            <person name="Solomon P.S."/>
            <person name="Tan K.C."/>
            <person name="Schoch C.L."/>
            <person name="Spatafora J.W."/>
            <person name="Crous P.W."/>
            <person name="Kodira C."/>
            <person name="Birren B.W."/>
            <person name="Galagan J.E."/>
            <person name="Torriani S.F."/>
            <person name="McDonald B.A."/>
            <person name="Oliver R.P."/>
        </authorList>
    </citation>
    <scope>NUCLEOTIDE SEQUENCE [LARGE SCALE GENOMIC DNA]</scope>
    <source>
        <strain evidence="2">SN15 / ATCC MYA-4574 / FGSC 10173</strain>
    </source>
</reference>
<dbReference type="Proteomes" id="UP000001055">
    <property type="component" value="Unassembled WGS sequence"/>
</dbReference>
<dbReference type="InParanoid" id="Q0UPW9"/>
<protein>
    <submittedName>
        <fullName evidence="1">Uncharacterized protein</fullName>
    </submittedName>
</protein>
<dbReference type="RefSeq" id="XP_001796577.1">
    <property type="nucleotide sequence ID" value="XM_001796525.1"/>
</dbReference>
<dbReference type="EMBL" id="CH445333">
    <property type="protein sequence ID" value="EAT86026.1"/>
    <property type="molecule type" value="Genomic_DNA"/>
</dbReference>
<organism evidence="1 2">
    <name type="scientific">Phaeosphaeria nodorum (strain SN15 / ATCC MYA-4574 / FGSC 10173)</name>
    <name type="common">Glume blotch fungus</name>
    <name type="synonym">Parastagonospora nodorum</name>
    <dbReference type="NCBI Taxonomy" id="321614"/>
    <lineage>
        <taxon>Eukaryota</taxon>
        <taxon>Fungi</taxon>
        <taxon>Dikarya</taxon>
        <taxon>Ascomycota</taxon>
        <taxon>Pezizomycotina</taxon>
        <taxon>Dothideomycetes</taxon>
        <taxon>Pleosporomycetidae</taxon>
        <taxon>Pleosporales</taxon>
        <taxon>Pleosporineae</taxon>
        <taxon>Phaeosphaeriaceae</taxon>
        <taxon>Parastagonospora</taxon>
    </lineage>
</organism>
<dbReference type="AlphaFoldDB" id="Q0UPW9"/>
<dbReference type="KEGG" id="pno:SNOG_06195"/>
<evidence type="ECO:0000313" key="1">
    <source>
        <dbReference type="EMBL" id="EAT86026.1"/>
    </source>
</evidence>
<name>Q0UPW9_PHANO</name>
<proteinExistence type="predicted"/>
<dbReference type="HOGENOM" id="CLU_2622843_0_0_1"/>
<dbReference type="GeneID" id="5973456"/>
<evidence type="ECO:0000313" key="2">
    <source>
        <dbReference type="Proteomes" id="UP000001055"/>
    </source>
</evidence>